<dbReference type="InterPro" id="IPR032466">
    <property type="entry name" value="Metal_Hydrolase"/>
</dbReference>
<feature type="domain" description="Adenosine deaminase" evidence="20">
    <location>
        <begin position="179"/>
        <end position="524"/>
    </location>
</feature>
<dbReference type="GO" id="GO:0006886">
    <property type="term" value="P:intracellular protein transport"/>
    <property type="evidence" value="ECO:0007669"/>
    <property type="project" value="InterPro"/>
</dbReference>
<keyword evidence="8" id="KW-1000">Mitochondrion outer membrane</keyword>
<evidence type="ECO:0000256" key="2">
    <source>
        <dbReference type="ARBA" id="ARBA00004572"/>
    </source>
</evidence>
<comment type="similarity">
    <text evidence="3">Belongs to the metallo-dependent hydrolases superfamily. Adenosine and AMP deaminases family.</text>
</comment>
<dbReference type="InterPro" id="IPR001365">
    <property type="entry name" value="A_deaminase_dom"/>
</dbReference>
<evidence type="ECO:0000256" key="9">
    <source>
        <dbReference type="ARBA" id="ARBA00022801"/>
    </source>
</evidence>
<keyword evidence="17" id="KW-0675">Receptor</keyword>
<comment type="catalytic activity">
    <reaction evidence="18">
        <text>N(6)-methyl-AMP + H2O + H(+) = IMP + methylamine</text>
        <dbReference type="Rhea" id="RHEA:16001"/>
        <dbReference type="ChEBI" id="CHEBI:15377"/>
        <dbReference type="ChEBI" id="CHEBI:15378"/>
        <dbReference type="ChEBI" id="CHEBI:58053"/>
        <dbReference type="ChEBI" id="CHEBI:59338"/>
        <dbReference type="ChEBI" id="CHEBI:144842"/>
    </reaction>
    <physiologicalReaction direction="left-to-right" evidence="18">
        <dbReference type="Rhea" id="RHEA:16002"/>
    </physiologicalReaction>
</comment>
<dbReference type="GO" id="GO:0046872">
    <property type="term" value="F:metal ion binding"/>
    <property type="evidence" value="ECO:0007669"/>
    <property type="project" value="UniProtKB-KW"/>
</dbReference>
<keyword evidence="13" id="KW-0811">Translocation</keyword>
<evidence type="ECO:0000256" key="15">
    <source>
        <dbReference type="ARBA" id="ARBA00023128"/>
    </source>
</evidence>
<evidence type="ECO:0000256" key="18">
    <source>
        <dbReference type="ARBA" id="ARBA00048787"/>
    </source>
</evidence>
<keyword evidence="11" id="KW-0653">Protein transport</keyword>
<comment type="caution">
    <text evidence="21">The sequence shown here is derived from an EMBL/GenBank/DDBJ whole genome shotgun (WGS) entry which is preliminary data.</text>
</comment>
<dbReference type="InterPro" id="IPR006330">
    <property type="entry name" value="Ado/ade_deaminase"/>
</dbReference>
<dbReference type="Pfam" id="PF04281">
    <property type="entry name" value="Tom22"/>
    <property type="match status" value="1"/>
</dbReference>
<dbReference type="GO" id="GO:0006154">
    <property type="term" value="P:adenosine catabolic process"/>
    <property type="evidence" value="ECO:0007669"/>
    <property type="project" value="TreeGrafter"/>
</dbReference>
<accession>A0A2U3EQK5</accession>
<keyword evidence="16" id="KW-0472">Membrane</keyword>
<keyword evidence="5" id="KW-0813">Transport</keyword>
<dbReference type="Pfam" id="PF00962">
    <property type="entry name" value="A_deaminase"/>
    <property type="match status" value="1"/>
</dbReference>
<evidence type="ECO:0000256" key="8">
    <source>
        <dbReference type="ARBA" id="ARBA00022787"/>
    </source>
</evidence>
<keyword evidence="10" id="KW-0862">Zinc</keyword>
<dbReference type="GO" id="GO:0009117">
    <property type="term" value="P:nucleotide metabolic process"/>
    <property type="evidence" value="ECO:0007669"/>
    <property type="project" value="UniProtKB-KW"/>
</dbReference>
<evidence type="ECO:0000256" key="3">
    <source>
        <dbReference type="ARBA" id="ARBA00006676"/>
    </source>
</evidence>
<evidence type="ECO:0000256" key="19">
    <source>
        <dbReference type="SAM" id="MobiDB-lite"/>
    </source>
</evidence>
<evidence type="ECO:0000256" key="11">
    <source>
        <dbReference type="ARBA" id="ARBA00022927"/>
    </source>
</evidence>
<dbReference type="InterPro" id="IPR005683">
    <property type="entry name" value="Tom22"/>
</dbReference>
<evidence type="ECO:0000256" key="1">
    <source>
        <dbReference type="ARBA" id="ARBA00001947"/>
    </source>
</evidence>
<reference evidence="21 22" key="1">
    <citation type="journal article" date="2016" name="Front. Microbiol.">
        <title>Genome and transcriptome sequences reveal the specific parasitism of the nematophagous Purpureocillium lilacinum 36-1.</title>
        <authorList>
            <person name="Xie J."/>
            <person name="Li S."/>
            <person name="Mo C."/>
            <person name="Xiao X."/>
            <person name="Peng D."/>
            <person name="Wang G."/>
            <person name="Xiao Y."/>
        </authorList>
    </citation>
    <scope>NUCLEOTIDE SEQUENCE [LARGE SCALE GENOMIC DNA]</scope>
    <source>
        <strain evidence="21 22">36-1</strain>
    </source>
</reference>
<dbReference type="SUPFAM" id="SSF51556">
    <property type="entry name" value="Metallo-dependent hydrolases"/>
    <property type="match status" value="1"/>
</dbReference>
<keyword evidence="12" id="KW-1133">Transmembrane helix</keyword>
<dbReference type="Proteomes" id="UP000245956">
    <property type="component" value="Unassembled WGS sequence"/>
</dbReference>
<dbReference type="GO" id="GO:0004000">
    <property type="term" value="F:adenosine deaminase activity"/>
    <property type="evidence" value="ECO:0007669"/>
    <property type="project" value="TreeGrafter"/>
</dbReference>
<feature type="compositionally biased region" description="Acidic residues" evidence="19">
    <location>
        <begin position="20"/>
        <end position="41"/>
    </location>
</feature>
<evidence type="ECO:0000256" key="10">
    <source>
        <dbReference type="ARBA" id="ARBA00022833"/>
    </source>
</evidence>
<dbReference type="CDD" id="cd22884">
    <property type="entry name" value="TOM22"/>
    <property type="match status" value="1"/>
</dbReference>
<dbReference type="AlphaFoldDB" id="A0A2U3EQK5"/>
<keyword evidence="6" id="KW-0812">Transmembrane</keyword>
<name>A0A2U3EQK5_PURLI</name>
<evidence type="ECO:0000256" key="17">
    <source>
        <dbReference type="ARBA" id="ARBA00023170"/>
    </source>
</evidence>
<dbReference type="GO" id="GO:0046103">
    <property type="term" value="P:inosine biosynthetic process"/>
    <property type="evidence" value="ECO:0007669"/>
    <property type="project" value="TreeGrafter"/>
</dbReference>
<evidence type="ECO:0000256" key="4">
    <source>
        <dbReference type="ARBA" id="ARBA00009874"/>
    </source>
</evidence>
<evidence type="ECO:0000256" key="16">
    <source>
        <dbReference type="ARBA" id="ARBA00023136"/>
    </source>
</evidence>
<evidence type="ECO:0000313" key="22">
    <source>
        <dbReference type="Proteomes" id="UP000245956"/>
    </source>
</evidence>
<dbReference type="PANTHER" id="PTHR11409">
    <property type="entry name" value="ADENOSINE DEAMINASE"/>
    <property type="match status" value="1"/>
</dbReference>
<evidence type="ECO:0000256" key="14">
    <source>
        <dbReference type="ARBA" id="ARBA00023080"/>
    </source>
</evidence>
<dbReference type="GO" id="GO:0005741">
    <property type="term" value="C:mitochondrial outer membrane"/>
    <property type="evidence" value="ECO:0007669"/>
    <property type="project" value="UniProtKB-SubCell"/>
</dbReference>
<evidence type="ECO:0000259" key="20">
    <source>
        <dbReference type="Pfam" id="PF00962"/>
    </source>
</evidence>
<comment type="cofactor">
    <cofactor evidence="1">
        <name>Zn(2+)</name>
        <dbReference type="ChEBI" id="CHEBI:29105"/>
    </cofactor>
</comment>
<feature type="region of interest" description="Disordered" evidence="19">
    <location>
        <begin position="1"/>
        <end position="41"/>
    </location>
</feature>
<evidence type="ECO:0000256" key="13">
    <source>
        <dbReference type="ARBA" id="ARBA00023010"/>
    </source>
</evidence>
<keyword evidence="9" id="KW-0378">Hydrolase</keyword>
<evidence type="ECO:0000313" key="21">
    <source>
        <dbReference type="EMBL" id="PWI76778.1"/>
    </source>
</evidence>
<organism evidence="21 22">
    <name type="scientific">Purpureocillium lilacinum</name>
    <name type="common">Paecilomyces lilacinus</name>
    <dbReference type="NCBI Taxonomy" id="33203"/>
    <lineage>
        <taxon>Eukaryota</taxon>
        <taxon>Fungi</taxon>
        <taxon>Dikarya</taxon>
        <taxon>Ascomycota</taxon>
        <taxon>Pezizomycotina</taxon>
        <taxon>Sordariomycetes</taxon>
        <taxon>Hypocreomycetidae</taxon>
        <taxon>Hypocreales</taxon>
        <taxon>Ophiocordycipitaceae</taxon>
        <taxon>Purpureocillium</taxon>
    </lineage>
</organism>
<gene>
    <name evidence="21" type="ORF">PCL_03972</name>
</gene>
<comment type="similarity">
    <text evidence="4">Belongs to the Tom22 family.</text>
</comment>
<evidence type="ECO:0000256" key="12">
    <source>
        <dbReference type="ARBA" id="ARBA00022989"/>
    </source>
</evidence>
<sequence length="528" mass="57841">MVTLTEVEDEHFQSNQAGPDVDEEDFTDTDSEISNESDYDPTNETLAERLYALRDIIPPTTRGWVSGHVSNISSKAWSVLSFSGKGAWVITTSALFFGVPFALSFAEDQQLTAMEQEYNMRQQGSELLTAGSEQGTAERVGAALGDNAAKPALFQLYNSMRGGMGETVPSSSWTTFMGLHAHITGSVSRRTLHEIWLRKKAAGETDLEDPLIVMPDGKHDYDLKTFFPLFSSYIYNLLTDEESIRHAVTSVLDDFLADGVVYLELRTTPRATARLSAEAYVRLLLDAMRAWEALHGDAMHVRLILSVDRRHDLATAESILALAARLRSEAPPDDDGSNAGARIVALDLCGDPTARPDGQVAVFTPVLGAAARAPHGLGLTVHFAEAEASGSRAELDVLLDWRPGRLGHVIWEDEEARREIARRGLCLELCLSCNVQAGMVRGGFEGHHFGHWRGVDGPRLSLGARADAGSEKTDDVGVFGSPLSNEYRLVAQHFDLDRGQICALARQAIDSIFGGEAEKQRLRDIMWT</sequence>
<evidence type="ECO:0000256" key="7">
    <source>
        <dbReference type="ARBA" id="ARBA00022723"/>
    </source>
</evidence>
<dbReference type="PANTHER" id="PTHR11409:SF42">
    <property type="entry name" value="ADENOSINE DEAMINASE-LIKE PROTEIN"/>
    <property type="match status" value="1"/>
</dbReference>
<comment type="subcellular location">
    <subcellularLocation>
        <location evidence="2">Mitochondrion outer membrane</location>
        <topology evidence="2">Single-pass membrane protein</topology>
    </subcellularLocation>
</comment>
<dbReference type="Gene3D" id="3.20.20.140">
    <property type="entry name" value="Metal-dependent hydrolases"/>
    <property type="match status" value="1"/>
</dbReference>
<dbReference type="EMBL" id="LCWV01000001">
    <property type="protein sequence ID" value="PWI76778.1"/>
    <property type="molecule type" value="Genomic_DNA"/>
</dbReference>
<keyword evidence="14" id="KW-0546">Nucleotide metabolism</keyword>
<evidence type="ECO:0000256" key="6">
    <source>
        <dbReference type="ARBA" id="ARBA00022692"/>
    </source>
</evidence>
<evidence type="ECO:0000256" key="5">
    <source>
        <dbReference type="ARBA" id="ARBA00022448"/>
    </source>
</evidence>
<protein>
    <recommendedName>
        <fullName evidence="20">Adenosine deaminase domain-containing protein</fullName>
    </recommendedName>
</protein>
<proteinExistence type="inferred from homology"/>
<keyword evidence="15" id="KW-0496">Mitochondrion</keyword>
<keyword evidence="7" id="KW-0479">Metal-binding</keyword>